<keyword evidence="2" id="KW-0378">Hydrolase</keyword>
<evidence type="ECO:0000256" key="1">
    <source>
        <dbReference type="ARBA" id="ARBA00010646"/>
    </source>
</evidence>
<feature type="compositionally biased region" description="Basic and acidic residues" evidence="4">
    <location>
        <begin position="133"/>
        <end position="143"/>
    </location>
</feature>
<feature type="compositionally biased region" description="Basic and acidic residues" evidence="4">
    <location>
        <begin position="38"/>
        <end position="47"/>
    </location>
</feature>
<gene>
    <name evidence="5" type="ORF">GHK86_11950</name>
</gene>
<evidence type="ECO:0008006" key="7">
    <source>
        <dbReference type="Google" id="ProtNLM"/>
    </source>
</evidence>
<dbReference type="PROSITE" id="PS51904">
    <property type="entry name" value="GLYCOSYL_HYDROL_F25_2"/>
    <property type="match status" value="1"/>
</dbReference>
<dbReference type="Pfam" id="PF01183">
    <property type="entry name" value="Glyco_hydro_25"/>
    <property type="match status" value="1"/>
</dbReference>
<dbReference type="InterPro" id="IPR017853">
    <property type="entry name" value="GH"/>
</dbReference>
<organism evidence="5 6">
    <name type="scientific">Acidiferrimicrobium australe</name>
    <dbReference type="NCBI Taxonomy" id="2664430"/>
    <lineage>
        <taxon>Bacteria</taxon>
        <taxon>Bacillati</taxon>
        <taxon>Actinomycetota</taxon>
        <taxon>Acidimicrobiia</taxon>
        <taxon>Acidimicrobiales</taxon>
        <taxon>Acidimicrobiaceae</taxon>
        <taxon>Acidiferrimicrobium</taxon>
    </lineage>
</organism>
<evidence type="ECO:0000313" key="6">
    <source>
        <dbReference type="Proteomes" id="UP000437736"/>
    </source>
</evidence>
<dbReference type="PROSITE" id="PS51257">
    <property type="entry name" value="PROKAR_LIPOPROTEIN"/>
    <property type="match status" value="1"/>
</dbReference>
<evidence type="ECO:0000256" key="2">
    <source>
        <dbReference type="ARBA" id="ARBA00022801"/>
    </source>
</evidence>
<evidence type="ECO:0000313" key="5">
    <source>
        <dbReference type="EMBL" id="MST33428.1"/>
    </source>
</evidence>
<dbReference type="InterPro" id="IPR002053">
    <property type="entry name" value="Glyco_hydro_25"/>
</dbReference>
<dbReference type="Proteomes" id="UP000437736">
    <property type="component" value="Unassembled WGS sequence"/>
</dbReference>
<dbReference type="Gene3D" id="2.60.40.10">
    <property type="entry name" value="Immunoglobulins"/>
    <property type="match status" value="2"/>
</dbReference>
<evidence type="ECO:0000256" key="4">
    <source>
        <dbReference type="SAM" id="MobiDB-lite"/>
    </source>
</evidence>
<dbReference type="Pfam" id="PF05345">
    <property type="entry name" value="He_PIG"/>
    <property type="match status" value="1"/>
</dbReference>
<dbReference type="InterPro" id="IPR018077">
    <property type="entry name" value="Glyco_hydro_fam25_subgr"/>
</dbReference>
<dbReference type="SUPFAM" id="SSF51445">
    <property type="entry name" value="(Trans)glycosidases"/>
    <property type="match status" value="1"/>
</dbReference>
<name>A0ABW9QYD2_9ACTN</name>
<dbReference type="EMBL" id="WJHE01000591">
    <property type="protein sequence ID" value="MST33428.1"/>
    <property type="molecule type" value="Genomic_DNA"/>
</dbReference>
<dbReference type="PANTHER" id="PTHR34135:SF2">
    <property type="entry name" value="LYSOZYME"/>
    <property type="match status" value="1"/>
</dbReference>
<comment type="caution">
    <text evidence="5">The sequence shown here is derived from an EMBL/GenBank/DDBJ whole genome shotgun (WGS) entry which is preliminary data.</text>
</comment>
<dbReference type="SUPFAM" id="SSF49313">
    <property type="entry name" value="Cadherin-like"/>
    <property type="match status" value="1"/>
</dbReference>
<dbReference type="InterPro" id="IPR013783">
    <property type="entry name" value="Ig-like_fold"/>
</dbReference>
<accession>A0ABW9QYD2</accession>
<reference evidence="5 6" key="1">
    <citation type="submission" date="2019-11" db="EMBL/GenBank/DDBJ databases">
        <title>Acidiferrimicrobium australis gen. nov., sp. nov., an acidophilic and obligately heterotrophic, member of the Actinobacteria that catalyses dissimilatory oxido- reduction of iron isolated from metal-rich acidic water in Chile.</title>
        <authorList>
            <person name="Gonzalez D."/>
            <person name="Huber K."/>
            <person name="Hedrich S."/>
            <person name="Rojas-Villalobos C."/>
            <person name="Quatrini R."/>
            <person name="Dinamarca M.A."/>
            <person name="Schwarz A."/>
            <person name="Canales C."/>
            <person name="Nancucheo I."/>
        </authorList>
    </citation>
    <scope>NUCLEOTIDE SEQUENCE [LARGE SCALE GENOMIC DNA]</scope>
    <source>
        <strain evidence="5 6">USS-CCA1</strain>
    </source>
</reference>
<sequence>MPRPWQPAGAPASAALPAATACARGAHPPHSAWGRSHVPRDAVRSERPGGGAVPSLPSPFPRPPRRRALSGAGRAVGCLAAAALVVGILTHGAASPQTPHGSLLGAVSRPTLAAEASFARSRLAADLAAPHPGRPEALTHPRSDSLGSTFPPPAHGTQLAATNGPLGTDVSDHQGNVNWSAVVAAGDRFVWSKATEGTYYTDSTYFAQQYNGSYQAGLIRGAYHFAIPDNSTGAAQADFFVANGGGWSADGHTLPGMLDLENNPYGGECYGLTQAQMVAWVVSFDNEYRRLTGRFPVLYTNQSFWDTCTGGSSLAAVDPLDVAAWGPSPSPLPGGWGTATVWQYTDANSLGYDGDMYLGTPAGLQAFAYGASGVDPTGPVTTTTSIPTAPSTTAPGTTSTTAPAPTTTTTSPAVRPAFTTVGGTTFTAGQAGSYTVHATGLPAATFSLAGAPAWLHIAPATGTISGTPPPTAGGDTSFTVVASNRGGSARQPFVLTVDRQPTVDGWYHLGWRADTSRAIAWFVGAYPGATVTVTGQFPPGVTSHGVTTKAVVWGRPQRAGTYQFAVTATNAAGTTTHQVTVVVWGQP</sequence>
<feature type="region of interest" description="Disordered" evidence="4">
    <location>
        <begin position="1"/>
        <end position="69"/>
    </location>
</feature>
<feature type="region of interest" description="Disordered" evidence="4">
    <location>
        <begin position="379"/>
        <end position="416"/>
    </location>
</feature>
<dbReference type="Gene3D" id="3.20.20.80">
    <property type="entry name" value="Glycosidases"/>
    <property type="match status" value="1"/>
</dbReference>
<protein>
    <recommendedName>
        <fullName evidence="7">Lysozyme</fullName>
    </recommendedName>
</protein>
<proteinExistence type="inferred from homology"/>
<dbReference type="SMART" id="SM00641">
    <property type="entry name" value="Glyco_25"/>
    <property type="match status" value="1"/>
</dbReference>
<dbReference type="PANTHER" id="PTHR34135">
    <property type="entry name" value="LYSOZYME"/>
    <property type="match status" value="1"/>
</dbReference>
<feature type="compositionally biased region" description="Low complexity" evidence="4">
    <location>
        <begin position="7"/>
        <end position="26"/>
    </location>
</feature>
<feature type="region of interest" description="Disordered" evidence="4">
    <location>
        <begin position="127"/>
        <end position="172"/>
    </location>
</feature>
<keyword evidence="3" id="KW-0326">Glycosidase</keyword>
<comment type="similarity">
    <text evidence="1">Belongs to the glycosyl hydrolase 25 family.</text>
</comment>
<keyword evidence="6" id="KW-1185">Reference proteome</keyword>
<dbReference type="InterPro" id="IPR015919">
    <property type="entry name" value="Cadherin-like_sf"/>
</dbReference>
<evidence type="ECO:0000256" key="3">
    <source>
        <dbReference type="ARBA" id="ARBA00023295"/>
    </source>
</evidence>